<dbReference type="InterPro" id="IPR001054">
    <property type="entry name" value="A/G_cyclase"/>
</dbReference>
<comment type="similarity">
    <text evidence="1">Belongs to the adenylyl cyclase class-3 family.</text>
</comment>
<accession>A0A2N3V6A5</accession>
<feature type="domain" description="Guanylate cyclase" evidence="3">
    <location>
        <begin position="101"/>
        <end position="216"/>
    </location>
</feature>
<evidence type="ECO:0000313" key="4">
    <source>
        <dbReference type="EMBL" id="PKV77164.1"/>
    </source>
</evidence>
<proteinExistence type="inferred from homology"/>
<dbReference type="SUPFAM" id="SSF55073">
    <property type="entry name" value="Nucleotide cyclase"/>
    <property type="match status" value="1"/>
</dbReference>
<dbReference type="AlphaFoldDB" id="A0A2N3V6A5"/>
<evidence type="ECO:0000256" key="1">
    <source>
        <dbReference type="ARBA" id="ARBA00005381"/>
    </source>
</evidence>
<keyword evidence="2" id="KW-1133">Transmembrane helix</keyword>
<sequence>MTTVVITVLAIVAAGEAVGLLVLSILLVRSRRKRREPRRSTTGQRLVVSGREAVRTAWQAADMVRAKGFRAAVLTSIEDLAGWARVERPDLARLAPDGNVVIMFSDIEQSTALNEQLGDRAWVKLLDRHHRLVDRCVRTHGGHVVKNQGDGYMIAFAAPDQAVRCGVAIQAALRKDAESSRGDSDFRVRIGIHMGSSVRRGDDLFGRNVAMAARVTAQAEGGEVLLSEPVLEAIGSNTDLTIGAGREATLKGLRGTHRLTPVCARQ</sequence>
<dbReference type="RefSeq" id="WP_101463888.1">
    <property type="nucleotide sequence ID" value="NZ_PJMW01000002.1"/>
</dbReference>
<dbReference type="PANTHER" id="PTHR43081">
    <property type="entry name" value="ADENYLATE CYCLASE, TERMINAL-DIFFERENTIATION SPECIFIC-RELATED"/>
    <property type="match status" value="1"/>
</dbReference>
<evidence type="ECO:0000259" key="3">
    <source>
        <dbReference type="PROSITE" id="PS50125"/>
    </source>
</evidence>
<dbReference type="SMART" id="SM00044">
    <property type="entry name" value="CYCc"/>
    <property type="match status" value="1"/>
</dbReference>
<evidence type="ECO:0000256" key="2">
    <source>
        <dbReference type="SAM" id="Phobius"/>
    </source>
</evidence>
<comment type="caution">
    <text evidence="4">The sequence shown here is derived from an EMBL/GenBank/DDBJ whole genome shotgun (WGS) entry which is preliminary data.</text>
</comment>
<feature type="transmembrane region" description="Helical" evidence="2">
    <location>
        <begin position="6"/>
        <end position="28"/>
    </location>
</feature>
<dbReference type="PANTHER" id="PTHR43081:SF1">
    <property type="entry name" value="ADENYLATE CYCLASE, TERMINAL-DIFFERENTIATION SPECIFIC"/>
    <property type="match status" value="1"/>
</dbReference>
<dbReference type="GO" id="GO:0009190">
    <property type="term" value="P:cyclic nucleotide biosynthetic process"/>
    <property type="evidence" value="ECO:0007669"/>
    <property type="project" value="InterPro"/>
</dbReference>
<keyword evidence="2" id="KW-0812">Transmembrane</keyword>
<name>A0A2N3V6A5_9NOCA</name>
<dbReference type="Proteomes" id="UP000233766">
    <property type="component" value="Unassembled WGS sequence"/>
</dbReference>
<dbReference type="Pfam" id="PF00211">
    <property type="entry name" value="Guanylate_cyc"/>
    <property type="match status" value="1"/>
</dbReference>
<dbReference type="InterPro" id="IPR029787">
    <property type="entry name" value="Nucleotide_cyclase"/>
</dbReference>
<protein>
    <submittedName>
        <fullName evidence="4">Class 3 adenylate cyclase</fullName>
    </submittedName>
</protein>
<dbReference type="InterPro" id="IPR050697">
    <property type="entry name" value="Adenylyl/Guanylyl_Cyclase_3/4"/>
</dbReference>
<keyword evidence="5" id="KW-1185">Reference proteome</keyword>
<organism evidence="4 5">
    <name type="scientific">Nocardia fluminea</name>
    <dbReference type="NCBI Taxonomy" id="134984"/>
    <lineage>
        <taxon>Bacteria</taxon>
        <taxon>Bacillati</taxon>
        <taxon>Actinomycetota</taxon>
        <taxon>Actinomycetes</taxon>
        <taxon>Mycobacteriales</taxon>
        <taxon>Nocardiaceae</taxon>
        <taxon>Nocardia</taxon>
    </lineage>
</organism>
<gene>
    <name evidence="4" type="ORF">ATK86_1493</name>
</gene>
<evidence type="ECO:0000313" key="5">
    <source>
        <dbReference type="Proteomes" id="UP000233766"/>
    </source>
</evidence>
<dbReference type="GO" id="GO:0004016">
    <property type="term" value="F:adenylate cyclase activity"/>
    <property type="evidence" value="ECO:0007669"/>
    <property type="project" value="UniProtKB-ARBA"/>
</dbReference>
<dbReference type="OrthoDB" id="9801841at2"/>
<dbReference type="EMBL" id="PJMW01000002">
    <property type="protein sequence ID" value="PKV77164.1"/>
    <property type="molecule type" value="Genomic_DNA"/>
</dbReference>
<dbReference type="CDD" id="cd07302">
    <property type="entry name" value="CHD"/>
    <property type="match status" value="1"/>
</dbReference>
<dbReference type="Gene3D" id="3.30.70.1230">
    <property type="entry name" value="Nucleotide cyclase"/>
    <property type="match status" value="1"/>
</dbReference>
<dbReference type="PROSITE" id="PS50125">
    <property type="entry name" value="GUANYLATE_CYCLASE_2"/>
    <property type="match status" value="1"/>
</dbReference>
<dbReference type="GO" id="GO:0035556">
    <property type="term" value="P:intracellular signal transduction"/>
    <property type="evidence" value="ECO:0007669"/>
    <property type="project" value="InterPro"/>
</dbReference>
<keyword evidence="2" id="KW-0472">Membrane</keyword>
<reference evidence="4 5" key="1">
    <citation type="submission" date="2017-12" db="EMBL/GenBank/DDBJ databases">
        <title>Sequencing the genomes of 1000 Actinobacteria strains.</title>
        <authorList>
            <person name="Klenk H.-P."/>
        </authorList>
    </citation>
    <scope>NUCLEOTIDE SEQUENCE [LARGE SCALE GENOMIC DNA]</scope>
    <source>
        <strain evidence="4 5">DSM 44489</strain>
    </source>
</reference>